<keyword evidence="3" id="KW-1185">Reference proteome</keyword>
<feature type="compositionally biased region" description="Polar residues" evidence="1">
    <location>
        <begin position="163"/>
        <end position="175"/>
    </location>
</feature>
<protein>
    <submittedName>
        <fullName evidence="2">Uncharacterized protein</fullName>
    </submittedName>
</protein>
<sequence length="399" mass="44100">MQVYRTSLARCISSSQVRFNSADAAKSSGQRLAASWDDIHIPSWKEIKQVYSAQNPGSLSSRLAARRHPPVSTPASLSPRTDVPSLPKSIPVVPRRNAPVSRKNASSKHVAKFAPSSSVKKPDVTLQSAADTLSDLFQVIPNESPSVIGSWEKGLETVKKSARSPSKARNVNGRSWTPGGNKVRSPVNPTSSTAQNASAGRRNADSSLQKKKDVNDKDNVAAAQSNVEDDEDAEIYLDYTVIDGVSLLAPRPDQPTQLWYESILQQNREPQGPRVIYPDIDIPSDLHNLFGVDRAQQQGIVVSQLSALKREPPEVRPAVKKGKVEYQVRKIMRRYGGDYSHLQPRLVPTDLRRKMRPSQLARLTMSRQTEASAEQRRTFDALISSTLKDVDIVEETIRV</sequence>
<evidence type="ECO:0000313" key="2">
    <source>
        <dbReference type="EMBL" id="KAJ4485786.1"/>
    </source>
</evidence>
<reference evidence="2" key="1">
    <citation type="submission" date="2022-08" db="EMBL/GenBank/DDBJ databases">
        <title>A Global Phylogenomic Analysis of the Shiitake Genus Lentinula.</title>
        <authorList>
            <consortium name="DOE Joint Genome Institute"/>
            <person name="Sierra-Patev S."/>
            <person name="Min B."/>
            <person name="Naranjo-Ortiz M."/>
            <person name="Looney B."/>
            <person name="Konkel Z."/>
            <person name="Slot J.C."/>
            <person name="Sakamoto Y."/>
            <person name="Steenwyk J.L."/>
            <person name="Rokas A."/>
            <person name="Carro J."/>
            <person name="Camarero S."/>
            <person name="Ferreira P."/>
            <person name="Molpeceres G."/>
            <person name="Ruiz-Duenas F.J."/>
            <person name="Serrano A."/>
            <person name="Henrissat B."/>
            <person name="Drula E."/>
            <person name="Hughes K.W."/>
            <person name="Mata J.L."/>
            <person name="Ishikawa N.K."/>
            <person name="Vargas-Isla R."/>
            <person name="Ushijima S."/>
            <person name="Smith C.A."/>
            <person name="Ahrendt S."/>
            <person name="Andreopoulos W."/>
            <person name="He G."/>
            <person name="Labutti K."/>
            <person name="Lipzen A."/>
            <person name="Ng V."/>
            <person name="Riley R."/>
            <person name="Sandor L."/>
            <person name="Barry K."/>
            <person name="Martinez A.T."/>
            <person name="Xiao Y."/>
            <person name="Gibbons J.G."/>
            <person name="Terashima K."/>
            <person name="Grigoriev I.V."/>
            <person name="Hibbett D.S."/>
        </authorList>
    </citation>
    <scope>NUCLEOTIDE SEQUENCE</scope>
    <source>
        <strain evidence="2">JLM2183</strain>
    </source>
</reference>
<evidence type="ECO:0000313" key="3">
    <source>
        <dbReference type="Proteomes" id="UP001150266"/>
    </source>
</evidence>
<evidence type="ECO:0000256" key="1">
    <source>
        <dbReference type="SAM" id="MobiDB-lite"/>
    </source>
</evidence>
<organism evidence="2 3">
    <name type="scientific">Lentinula aciculospora</name>
    <dbReference type="NCBI Taxonomy" id="153920"/>
    <lineage>
        <taxon>Eukaryota</taxon>
        <taxon>Fungi</taxon>
        <taxon>Dikarya</taxon>
        <taxon>Basidiomycota</taxon>
        <taxon>Agaricomycotina</taxon>
        <taxon>Agaricomycetes</taxon>
        <taxon>Agaricomycetidae</taxon>
        <taxon>Agaricales</taxon>
        <taxon>Marasmiineae</taxon>
        <taxon>Omphalotaceae</taxon>
        <taxon>Lentinula</taxon>
    </lineage>
</organism>
<feature type="compositionally biased region" description="Polar residues" evidence="1">
    <location>
        <begin position="187"/>
        <end position="198"/>
    </location>
</feature>
<dbReference type="EMBL" id="JAOTPV010000003">
    <property type="protein sequence ID" value="KAJ4485786.1"/>
    <property type="molecule type" value="Genomic_DNA"/>
</dbReference>
<comment type="caution">
    <text evidence="2">The sequence shown here is derived from an EMBL/GenBank/DDBJ whole genome shotgun (WGS) entry which is preliminary data.</text>
</comment>
<feature type="region of interest" description="Disordered" evidence="1">
    <location>
        <begin position="159"/>
        <end position="227"/>
    </location>
</feature>
<proteinExistence type="predicted"/>
<name>A0A9W9ALS3_9AGAR</name>
<gene>
    <name evidence="2" type="ORF">J3R30DRAFT_1406559</name>
</gene>
<accession>A0A9W9ALS3</accession>
<dbReference type="OrthoDB" id="2952738at2759"/>
<feature type="compositionally biased region" description="Basic and acidic residues" evidence="1">
    <location>
        <begin position="202"/>
        <end position="219"/>
    </location>
</feature>
<feature type="region of interest" description="Disordered" evidence="1">
    <location>
        <begin position="66"/>
        <end position="123"/>
    </location>
</feature>
<dbReference type="Proteomes" id="UP001150266">
    <property type="component" value="Unassembled WGS sequence"/>
</dbReference>
<dbReference type="AlphaFoldDB" id="A0A9W9ALS3"/>